<dbReference type="InterPro" id="IPR020846">
    <property type="entry name" value="MFS_dom"/>
</dbReference>
<evidence type="ECO:0000256" key="8">
    <source>
        <dbReference type="ARBA" id="ARBA00040914"/>
    </source>
</evidence>
<feature type="transmembrane region" description="Helical" evidence="9">
    <location>
        <begin position="336"/>
        <end position="358"/>
    </location>
</feature>
<protein>
    <recommendedName>
        <fullName evidence="8">Multidrug efflux pump Tap</fullName>
    </recommendedName>
</protein>
<evidence type="ECO:0000256" key="3">
    <source>
        <dbReference type="ARBA" id="ARBA00022475"/>
    </source>
</evidence>
<dbReference type="GO" id="GO:0005886">
    <property type="term" value="C:plasma membrane"/>
    <property type="evidence" value="ECO:0007669"/>
    <property type="project" value="UniProtKB-SubCell"/>
</dbReference>
<keyword evidence="12" id="KW-1185">Reference proteome</keyword>
<evidence type="ECO:0000256" key="1">
    <source>
        <dbReference type="ARBA" id="ARBA00004429"/>
    </source>
</evidence>
<dbReference type="GO" id="GO:0022857">
    <property type="term" value="F:transmembrane transporter activity"/>
    <property type="evidence" value="ECO:0007669"/>
    <property type="project" value="InterPro"/>
</dbReference>
<feature type="transmembrane region" description="Helical" evidence="9">
    <location>
        <begin position="160"/>
        <end position="192"/>
    </location>
</feature>
<keyword evidence="2" id="KW-0813">Transport</keyword>
<dbReference type="InterPro" id="IPR036259">
    <property type="entry name" value="MFS_trans_sf"/>
</dbReference>
<dbReference type="SUPFAM" id="SSF103473">
    <property type="entry name" value="MFS general substrate transporter"/>
    <property type="match status" value="1"/>
</dbReference>
<keyword evidence="4 9" id="KW-0812">Transmembrane</keyword>
<evidence type="ECO:0000313" key="11">
    <source>
        <dbReference type="EMBL" id="ANP72982.1"/>
    </source>
</evidence>
<dbReference type="EMBL" id="CP016282">
    <property type="protein sequence ID" value="ANP72982.1"/>
    <property type="molecule type" value="Genomic_DNA"/>
</dbReference>
<dbReference type="RefSeq" id="WP_066596078.1">
    <property type="nucleotide sequence ID" value="NZ_CP016282.1"/>
</dbReference>
<comment type="subcellular location">
    <subcellularLocation>
        <location evidence="1">Cell inner membrane</location>
        <topology evidence="1">Multi-pass membrane protein</topology>
    </subcellularLocation>
</comment>
<feature type="transmembrane region" description="Helical" evidence="9">
    <location>
        <begin position="54"/>
        <end position="74"/>
    </location>
</feature>
<dbReference type="PANTHER" id="PTHR23513">
    <property type="entry name" value="INTEGRAL MEMBRANE EFFLUX PROTEIN-RELATED"/>
    <property type="match status" value="1"/>
</dbReference>
<comment type="similarity">
    <text evidence="7">Belongs to the major facilitator superfamily. Drug:H(+) antiporter-3 (DHA3) (TC 2.A.1.21) family.</text>
</comment>
<evidence type="ECO:0000256" key="2">
    <source>
        <dbReference type="ARBA" id="ARBA00022448"/>
    </source>
</evidence>
<dbReference type="PANTHER" id="PTHR23513:SF9">
    <property type="entry name" value="ENTEROBACTIN EXPORTER ENTS"/>
    <property type="match status" value="1"/>
</dbReference>
<accession>A0A1B1BK56</accession>
<name>A0A1B1BK56_9MICO</name>
<feature type="transmembrane region" description="Helical" evidence="9">
    <location>
        <begin position="279"/>
        <end position="304"/>
    </location>
</feature>
<evidence type="ECO:0000259" key="10">
    <source>
        <dbReference type="PROSITE" id="PS50850"/>
    </source>
</evidence>
<feature type="transmembrane region" description="Helical" evidence="9">
    <location>
        <begin position="236"/>
        <end position="259"/>
    </location>
</feature>
<sequence>MTFTDAPARGRGARSSLVALLSAHAISQTGNVVTAFAVPFYVLGRGGSGVEVGLAAFFATAPVVLGGVLGGVVVDRVGHRRAAIAADVASGVTVLAIPVLALTVGLPFWALLALVFAAGLLDTPGQTARRVMLPGLSMRAGARLEQSVGLLDGSERFAKLIGASVAGLLVAVLGPVAALFVNAATFLVSAVLTWKGVAPIRDVLLPGSDAAGTDAAGSGPGGVPRRTSYWADLAEGFRFVVADPLMRLVVGLVLATNLLDAARGSTLLPLYANDRLGGAAALGLLVAVMGGCALIGNIAFGFVAHRVPRRVTFALCFALAGGPSSAAFAFGAPLPVLVALTALSGLAAGAINPILGTVELERIPEQLRGRVFGLINAGAWAGVPFGALLGGIAGDTIGLPLAFGIVAVLYTMITLSPLTGGTWRQMERGAAAVDRVPAALC</sequence>
<dbReference type="Proteomes" id="UP000092582">
    <property type="component" value="Chromosome 1"/>
</dbReference>
<feature type="transmembrane region" description="Helical" evidence="9">
    <location>
        <begin position="311"/>
        <end position="330"/>
    </location>
</feature>
<keyword evidence="6 9" id="KW-0472">Membrane</keyword>
<dbReference type="Pfam" id="PF07690">
    <property type="entry name" value="MFS_1"/>
    <property type="match status" value="1"/>
</dbReference>
<feature type="transmembrane region" description="Helical" evidence="9">
    <location>
        <begin position="95"/>
        <end position="121"/>
    </location>
</feature>
<dbReference type="PATRIC" id="fig|670052.7.peg.2090"/>
<dbReference type="KEGG" id="cart:PA27867_2030"/>
<feature type="domain" description="Major facilitator superfamily (MFS) profile" evidence="10">
    <location>
        <begin position="244"/>
        <end position="441"/>
    </location>
</feature>
<dbReference type="InterPro" id="IPR011701">
    <property type="entry name" value="MFS"/>
</dbReference>
<evidence type="ECO:0000256" key="9">
    <source>
        <dbReference type="SAM" id="Phobius"/>
    </source>
</evidence>
<evidence type="ECO:0000256" key="4">
    <source>
        <dbReference type="ARBA" id="ARBA00022692"/>
    </source>
</evidence>
<feature type="transmembrane region" description="Helical" evidence="9">
    <location>
        <begin position="370"/>
        <end position="393"/>
    </location>
</feature>
<dbReference type="CDD" id="cd06173">
    <property type="entry name" value="MFS_MefA_like"/>
    <property type="match status" value="1"/>
</dbReference>
<proteinExistence type="inferred from homology"/>
<organism evidence="11 12">
    <name type="scientific">Cryobacterium arcticum</name>
    <dbReference type="NCBI Taxonomy" id="670052"/>
    <lineage>
        <taxon>Bacteria</taxon>
        <taxon>Bacillati</taxon>
        <taxon>Actinomycetota</taxon>
        <taxon>Actinomycetes</taxon>
        <taxon>Micrococcales</taxon>
        <taxon>Microbacteriaceae</taxon>
        <taxon>Cryobacterium</taxon>
    </lineage>
</organism>
<feature type="transmembrane region" description="Helical" evidence="9">
    <location>
        <begin position="399"/>
        <end position="418"/>
    </location>
</feature>
<dbReference type="PROSITE" id="PS50850">
    <property type="entry name" value="MFS"/>
    <property type="match status" value="1"/>
</dbReference>
<evidence type="ECO:0000256" key="7">
    <source>
        <dbReference type="ARBA" id="ARBA00038075"/>
    </source>
</evidence>
<keyword evidence="3" id="KW-1003">Cell membrane</keyword>
<feature type="transmembrane region" description="Helical" evidence="9">
    <location>
        <begin position="17"/>
        <end position="42"/>
    </location>
</feature>
<evidence type="ECO:0000256" key="6">
    <source>
        <dbReference type="ARBA" id="ARBA00023136"/>
    </source>
</evidence>
<dbReference type="AlphaFoldDB" id="A0A1B1BK56"/>
<dbReference type="OrthoDB" id="9793136at2"/>
<evidence type="ECO:0000313" key="12">
    <source>
        <dbReference type="Proteomes" id="UP000092582"/>
    </source>
</evidence>
<evidence type="ECO:0000256" key="5">
    <source>
        <dbReference type="ARBA" id="ARBA00022989"/>
    </source>
</evidence>
<reference evidence="11 12" key="1">
    <citation type="submission" date="2016-06" db="EMBL/GenBank/DDBJ databases">
        <title>Genome sequencing of Cryobacterium arcticum PAMC 27867.</title>
        <authorList>
            <person name="Lee J."/>
            <person name="Kim O.-S."/>
        </authorList>
    </citation>
    <scope>NUCLEOTIDE SEQUENCE [LARGE SCALE GENOMIC DNA]</scope>
    <source>
        <strain evidence="11 12">PAMC 27867</strain>
    </source>
</reference>
<dbReference type="STRING" id="670052.PA27867_2030"/>
<keyword evidence="5 9" id="KW-1133">Transmembrane helix</keyword>
<gene>
    <name evidence="11" type="ORF">PA27867_2030</name>
</gene>
<dbReference type="Gene3D" id="1.20.1250.20">
    <property type="entry name" value="MFS general substrate transporter like domains"/>
    <property type="match status" value="2"/>
</dbReference>